<feature type="region of interest" description="Disordered" evidence="1">
    <location>
        <begin position="130"/>
        <end position="179"/>
    </location>
</feature>
<organism evidence="2 3">
    <name type="scientific">Haloplanus rubicundus</name>
    <dbReference type="NCBI Taxonomy" id="1547898"/>
    <lineage>
        <taxon>Archaea</taxon>
        <taxon>Methanobacteriati</taxon>
        <taxon>Methanobacteriota</taxon>
        <taxon>Stenosarchaea group</taxon>
        <taxon>Halobacteria</taxon>
        <taxon>Halobacteriales</taxon>
        <taxon>Haloferacaceae</taxon>
        <taxon>Haloplanus</taxon>
    </lineage>
</organism>
<accession>A0A345E588</accession>
<evidence type="ECO:0000256" key="1">
    <source>
        <dbReference type="SAM" id="MobiDB-lite"/>
    </source>
</evidence>
<dbReference type="Proteomes" id="UP000253273">
    <property type="component" value="Chromosome"/>
</dbReference>
<gene>
    <name evidence="2" type="ORF">DU500_13520</name>
</gene>
<evidence type="ECO:0000313" key="3">
    <source>
        <dbReference type="Proteomes" id="UP000253273"/>
    </source>
</evidence>
<dbReference type="EMBL" id="CP031150">
    <property type="protein sequence ID" value="AXG07360.1"/>
    <property type="molecule type" value="Genomic_DNA"/>
</dbReference>
<feature type="compositionally biased region" description="Basic and acidic residues" evidence="1">
    <location>
        <begin position="158"/>
        <end position="177"/>
    </location>
</feature>
<dbReference type="KEGG" id="haj:DU500_13520"/>
<dbReference type="AlphaFoldDB" id="A0A345E588"/>
<keyword evidence="3" id="KW-1185">Reference proteome</keyword>
<protein>
    <submittedName>
        <fullName evidence="2">Acetyl-CoA synthetase</fullName>
    </submittedName>
</protein>
<dbReference type="RefSeq" id="WP_114586489.1">
    <property type="nucleotide sequence ID" value="NZ_CP031150.1"/>
</dbReference>
<dbReference type="InterPro" id="IPR042099">
    <property type="entry name" value="ANL_N_sf"/>
</dbReference>
<name>A0A345E588_9EURY</name>
<sequence length="259" mass="27161">MHVLGDVVARDRRSDEVALRVDATGREFSYRDFCTTAWKAGHALSHCGVHAGARVALDPEPAPQPLLTLFGAACLGARVTFDTAAESRVVLVPAAREGEVARRPERKVVVYGDAPDDPGVVHWERTVWSENPVRPPGERDAEEVVLDGTEPRSAGSRPRADDGEEPRSSGSRPRADDADAATYTHREVLAAATSVADATGIDSGTSVALRAPLTDPRAVVAGVVAPLARGGTVVLPDGATDADVVVGADGDVRLDDVPL</sequence>
<evidence type="ECO:0000313" key="2">
    <source>
        <dbReference type="EMBL" id="AXG07360.1"/>
    </source>
</evidence>
<dbReference type="GeneID" id="37284423"/>
<proteinExistence type="predicted"/>
<dbReference type="OrthoDB" id="205088at2157"/>
<dbReference type="Gene3D" id="3.40.50.12780">
    <property type="entry name" value="N-terminal domain of ligase-like"/>
    <property type="match status" value="1"/>
</dbReference>
<reference evidence="2 3" key="1">
    <citation type="submission" date="2018-07" db="EMBL/GenBank/DDBJ databases">
        <title>Genome sequences of Haloplanus sp. CBA1113.</title>
        <authorList>
            <person name="Kim Y.B."/>
            <person name="Roh S.W."/>
        </authorList>
    </citation>
    <scope>NUCLEOTIDE SEQUENCE [LARGE SCALE GENOMIC DNA]</scope>
    <source>
        <strain evidence="2 3">CBA1113</strain>
    </source>
</reference>
<dbReference type="SUPFAM" id="SSF56801">
    <property type="entry name" value="Acetyl-CoA synthetase-like"/>
    <property type="match status" value="1"/>
</dbReference>